<name>A0A505DIF8_9ACTN</name>
<keyword evidence="3" id="KW-0804">Transcription</keyword>
<dbReference type="PANTHER" id="PTHR33204:SF37">
    <property type="entry name" value="HTH-TYPE TRANSCRIPTIONAL REGULATOR YODB"/>
    <property type="match status" value="1"/>
</dbReference>
<dbReference type="AlphaFoldDB" id="A0A505DIF8"/>
<dbReference type="EMBL" id="VCHX02000072">
    <property type="protein sequence ID" value="TPQ22840.1"/>
    <property type="molecule type" value="Genomic_DNA"/>
</dbReference>
<dbReference type="InterPro" id="IPR036390">
    <property type="entry name" value="WH_DNA-bd_sf"/>
</dbReference>
<dbReference type="PANTHER" id="PTHR33204">
    <property type="entry name" value="TRANSCRIPTIONAL REGULATOR, MARR FAMILY"/>
    <property type="match status" value="1"/>
</dbReference>
<feature type="domain" description="HTH hxlR-type" evidence="4">
    <location>
        <begin position="18"/>
        <end position="116"/>
    </location>
</feature>
<evidence type="ECO:0000256" key="2">
    <source>
        <dbReference type="ARBA" id="ARBA00023125"/>
    </source>
</evidence>
<protein>
    <submittedName>
        <fullName evidence="5">Helix-turn-helix transcriptional regulator</fullName>
    </submittedName>
</protein>
<keyword evidence="1" id="KW-0805">Transcription regulation</keyword>
<sequence>MDLTERPDLPFDVFSKACPSRGTLEHVTGRWGGLTLGALYEGSLRFNELRRRVDGVSEKMLSQTLHALERDGLVHREAQPTNPPRVDYELTALGRGVAERLLPLVHFVEGNMAEILAARERYDAMRASGGARGALG</sequence>
<reference evidence="5 6" key="1">
    <citation type="submission" date="2019-06" db="EMBL/GenBank/DDBJ databases">
        <title>Streptomyces sporangiiformans sp. nov., a novel actinomycete isolated from soil in Mount Song.</title>
        <authorList>
            <person name="Han L."/>
        </authorList>
    </citation>
    <scope>NUCLEOTIDE SEQUENCE [LARGE SCALE GENOMIC DNA]</scope>
    <source>
        <strain evidence="5 6">NEAU-SSA 1</strain>
    </source>
</reference>
<dbReference type="PROSITE" id="PS51118">
    <property type="entry name" value="HTH_HXLR"/>
    <property type="match status" value="1"/>
</dbReference>
<dbReference type="InterPro" id="IPR002577">
    <property type="entry name" value="HTH_HxlR"/>
</dbReference>
<dbReference type="Proteomes" id="UP000317378">
    <property type="component" value="Unassembled WGS sequence"/>
</dbReference>
<dbReference type="RefSeq" id="WP_119099569.1">
    <property type="nucleotide sequence ID" value="NZ_QXMJ01000072.1"/>
</dbReference>
<dbReference type="SUPFAM" id="SSF46785">
    <property type="entry name" value="Winged helix' DNA-binding domain"/>
    <property type="match status" value="1"/>
</dbReference>
<evidence type="ECO:0000256" key="1">
    <source>
        <dbReference type="ARBA" id="ARBA00023015"/>
    </source>
</evidence>
<accession>A0A505DIF8</accession>
<proteinExistence type="predicted"/>
<dbReference type="Gene3D" id="1.10.10.10">
    <property type="entry name" value="Winged helix-like DNA-binding domain superfamily/Winged helix DNA-binding domain"/>
    <property type="match status" value="1"/>
</dbReference>
<dbReference type="Pfam" id="PF01638">
    <property type="entry name" value="HxlR"/>
    <property type="match status" value="1"/>
</dbReference>
<evidence type="ECO:0000259" key="4">
    <source>
        <dbReference type="PROSITE" id="PS51118"/>
    </source>
</evidence>
<organism evidence="5 6">
    <name type="scientific">Streptomyces sporangiiformans</name>
    <dbReference type="NCBI Taxonomy" id="2315329"/>
    <lineage>
        <taxon>Bacteria</taxon>
        <taxon>Bacillati</taxon>
        <taxon>Actinomycetota</taxon>
        <taxon>Actinomycetes</taxon>
        <taxon>Kitasatosporales</taxon>
        <taxon>Streptomycetaceae</taxon>
        <taxon>Streptomyces</taxon>
    </lineage>
</organism>
<evidence type="ECO:0000313" key="6">
    <source>
        <dbReference type="Proteomes" id="UP000317378"/>
    </source>
</evidence>
<dbReference type="OrthoDB" id="370168at2"/>
<evidence type="ECO:0000256" key="3">
    <source>
        <dbReference type="ARBA" id="ARBA00023163"/>
    </source>
</evidence>
<keyword evidence="6" id="KW-1185">Reference proteome</keyword>
<gene>
    <name evidence="5" type="ORF">FGD71_007255</name>
</gene>
<evidence type="ECO:0000313" key="5">
    <source>
        <dbReference type="EMBL" id="TPQ22840.1"/>
    </source>
</evidence>
<keyword evidence="2" id="KW-0238">DNA-binding</keyword>
<dbReference type="InterPro" id="IPR036388">
    <property type="entry name" value="WH-like_DNA-bd_sf"/>
</dbReference>
<comment type="caution">
    <text evidence="5">The sequence shown here is derived from an EMBL/GenBank/DDBJ whole genome shotgun (WGS) entry which is preliminary data.</text>
</comment>
<dbReference type="GO" id="GO:0003677">
    <property type="term" value="F:DNA binding"/>
    <property type="evidence" value="ECO:0007669"/>
    <property type="project" value="UniProtKB-KW"/>
</dbReference>